<dbReference type="PIRSF" id="PIRSF015892">
    <property type="entry name" value="N-myristl_transf"/>
    <property type="match status" value="1"/>
</dbReference>
<comment type="function">
    <text evidence="7">Adds a myristoyl group to the N-terminal glycine residue of certain cellular proteins.</text>
</comment>
<dbReference type="PANTHER" id="PTHR11377:SF5">
    <property type="entry name" value="GLYCYLPEPTIDE N-TETRADECANOYLTRANSFERASE"/>
    <property type="match status" value="1"/>
</dbReference>
<dbReference type="Gene3D" id="3.40.630.30">
    <property type="match status" value="2"/>
</dbReference>
<evidence type="ECO:0000256" key="7">
    <source>
        <dbReference type="RuleBase" id="RU000586"/>
    </source>
</evidence>
<keyword evidence="6 7" id="KW-0012">Acyltransferase</keyword>
<comment type="subunit">
    <text evidence="2">Monomer.</text>
</comment>
<dbReference type="InterPro" id="IPR016181">
    <property type="entry name" value="Acyl_CoA_acyltransferase"/>
</dbReference>
<feature type="compositionally biased region" description="Basic residues" evidence="9">
    <location>
        <begin position="55"/>
        <end position="65"/>
    </location>
</feature>
<reference evidence="12 13" key="1">
    <citation type="journal article" date="2012" name="Proc. Natl. Acad. Sci. U.S.A.">
        <title>Comparative genomics of Ceriporiopsis subvermispora and Phanerochaete chrysosporium provide insight into selective ligninolysis.</title>
        <authorList>
            <person name="Fernandez-Fueyo E."/>
            <person name="Ruiz-Duenas F.J."/>
            <person name="Ferreira P."/>
            <person name="Floudas D."/>
            <person name="Hibbett D.S."/>
            <person name="Canessa P."/>
            <person name="Larrondo L.F."/>
            <person name="James T.Y."/>
            <person name="Seelenfreund D."/>
            <person name="Lobos S."/>
            <person name="Polanco R."/>
            <person name="Tello M."/>
            <person name="Honda Y."/>
            <person name="Watanabe T."/>
            <person name="Watanabe T."/>
            <person name="Ryu J.S."/>
            <person name="Kubicek C.P."/>
            <person name="Schmoll M."/>
            <person name="Gaskell J."/>
            <person name="Hammel K.E."/>
            <person name="St John F.J."/>
            <person name="Vanden Wymelenberg A."/>
            <person name="Sabat G."/>
            <person name="Splinter BonDurant S."/>
            <person name="Syed K."/>
            <person name="Yadav J.S."/>
            <person name="Doddapaneni H."/>
            <person name="Subramanian V."/>
            <person name="Lavin J.L."/>
            <person name="Oguiza J.A."/>
            <person name="Perez G."/>
            <person name="Pisabarro A.G."/>
            <person name="Ramirez L."/>
            <person name="Santoyo F."/>
            <person name="Master E."/>
            <person name="Coutinho P.M."/>
            <person name="Henrissat B."/>
            <person name="Lombard V."/>
            <person name="Magnuson J.K."/>
            <person name="Kuees U."/>
            <person name="Hori C."/>
            <person name="Igarashi K."/>
            <person name="Samejima M."/>
            <person name="Held B.W."/>
            <person name="Barry K.W."/>
            <person name="LaButti K.M."/>
            <person name="Lapidus A."/>
            <person name="Lindquist E.A."/>
            <person name="Lucas S.M."/>
            <person name="Riley R."/>
            <person name="Salamov A.A."/>
            <person name="Hoffmeister D."/>
            <person name="Schwenk D."/>
            <person name="Hadar Y."/>
            <person name="Yarden O."/>
            <person name="de Vries R.P."/>
            <person name="Wiebenga A."/>
            <person name="Stenlid J."/>
            <person name="Eastwood D."/>
            <person name="Grigoriev I.V."/>
            <person name="Berka R.M."/>
            <person name="Blanchette R.A."/>
            <person name="Kersten P."/>
            <person name="Martinez A.T."/>
            <person name="Vicuna R."/>
            <person name="Cullen D."/>
        </authorList>
    </citation>
    <scope>NUCLEOTIDE SEQUENCE [LARGE SCALE GENOMIC DNA]</scope>
    <source>
        <strain evidence="12 13">B</strain>
    </source>
</reference>
<dbReference type="PANTHER" id="PTHR11377">
    <property type="entry name" value="N-MYRISTOYL TRANSFERASE"/>
    <property type="match status" value="1"/>
</dbReference>
<dbReference type="InterPro" id="IPR022677">
    <property type="entry name" value="NMT_C"/>
</dbReference>
<proteinExistence type="inferred from homology"/>
<feature type="domain" description="Glycylpeptide N-tetradecanoyltransferase N-terminal" evidence="10">
    <location>
        <begin position="159"/>
        <end position="316"/>
    </location>
</feature>
<dbReference type="InterPro" id="IPR000903">
    <property type="entry name" value="NMT"/>
</dbReference>
<organism evidence="12 13">
    <name type="scientific">Ceriporiopsis subvermispora (strain B)</name>
    <name type="common">White-rot fungus</name>
    <name type="synonym">Gelatoporia subvermispora</name>
    <dbReference type="NCBI Taxonomy" id="914234"/>
    <lineage>
        <taxon>Eukaryota</taxon>
        <taxon>Fungi</taxon>
        <taxon>Dikarya</taxon>
        <taxon>Basidiomycota</taxon>
        <taxon>Agaricomycotina</taxon>
        <taxon>Agaricomycetes</taxon>
        <taxon>Polyporales</taxon>
        <taxon>Gelatoporiaceae</taxon>
        <taxon>Gelatoporia</taxon>
    </lineage>
</organism>
<keyword evidence="5 7" id="KW-0808">Transferase</keyword>
<evidence type="ECO:0000256" key="8">
    <source>
        <dbReference type="RuleBase" id="RU004178"/>
    </source>
</evidence>
<evidence type="ECO:0000256" key="9">
    <source>
        <dbReference type="SAM" id="MobiDB-lite"/>
    </source>
</evidence>
<sequence>MSAIQKSKEKETAEPVEQQPEDDVQDSSGSDDSGSEAELPLTATLPEASTAPTASKKKKKKRSKAAKALTALRGHKDGIPQELVNVVLEKVREQGGQAAAEANEQTIRLALEQMKIKDVIQGKAGIGGKGKKDMGDHKFWGAQPVPQPGEGPPLGDGYIEASKPSEEVRQDPYPLPKDFEWSVLDLNDAAQLRELYELLCANYVEDDNASFRFQYSAEFLSWALKPPGYHQEWHVGVRVASNKKLVAFISAIPITIRVRDHLFHASEVNFLCVHKKLRSKRLAPVLIKEITRQCHLKGIFQALYTAGLLLPTPVSTTQYYHRCINIPKLVAVKFFPIPASMTVARLARLYKVPERPHLLDSGLREMEERDVSQVGELFARYMRRFGMVPVFSLDEVRHHFLSGMGEGPRDKDSWKSPREGQVVFTYVVENPQTHKITDFFSFYSLPSTIMNSDKHSLLNAAYLYYYATDAAFEEGADEKDLLKKRLEELLGDAVIIASASGFDVLNGLTLMDNVLFMKDLKFGTGDGVLNYYLYNWRTAPLAGMSPIDDVPAGRGVGVVML</sequence>
<comment type="catalytic activity">
    <reaction evidence="7">
        <text>N-terminal glycyl-[protein] + tetradecanoyl-CoA = N-tetradecanoylglycyl-[protein] + CoA + H(+)</text>
        <dbReference type="Rhea" id="RHEA:15521"/>
        <dbReference type="Rhea" id="RHEA-COMP:12666"/>
        <dbReference type="Rhea" id="RHEA-COMP:12667"/>
        <dbReference type="ChEBI" id="CHEBI:15378"/>
        <dbReference type="ChEBI" id="CHEBI:57287"/>
        <dbReference type="ChEBI" id="CHEBI:57385"/>
        <dbReference type="ChEBI" id="CHEBI:64723"/>
        <dbReference type="ChEBI" id="CHEBI:133050"/>
        <dbReference type="EC" id="2.3.1.97"/>
    </reaction>
</comment>
<evidence type="ECO:0000259" key="10">
    <source>
        <dbReference type="Pfam" id="PF01233"/>
    </source>
</evidence>
<dbReference type="EMBL" id="KB445795">
    <property type="protein sequence ID" value="EMD38301.1"/>
    <property type="molecule type" value="Genomic_DNA"/>
</dbReference>
<dbReference type="EC" id="2.3.1.97" evidence="3 7"/>
<dbReference type="FunFam" id="3.40.630.30:FF:000042">
    <property type="entry name" value="Glycylpeptide N-tetradecanoyltransferase"/>
    <property type="match status" value="1"/>
</dbReference>
<evidence type="ECO:0000259" key="11">
    <source>
        <dbReference type="Pfam" id="PF02799"/>
    </source>
</evidence>
<gene>
    <name evidence="12" type="ORF">CERSUDRAFT_113468</name>
</gene>
<dbReference type="OrthoDB" id="60315at2759"/>
<dbReference type="GO" id="GO:0005737">
    <property type="term" value="C:cytoplasm"/>
    <property type="evidence" value="ECO:0007669"/>
    <property type="project" value="TreeGrafter"/>
</dbReference>
<dbReference type="InterPro" id="IPR022678">
    <property type="entry name" value="NMT_CS"/>
</dbReference>
<protein>
    <recommendedName>
        <fullName evidence="4 7">Glycylpeptide N-tetradecanoyltransferase</fullName>
        <ecNumber evidence="3 7">2.3.1.97</ecNumber>
    </recommendedName>
</protein>
<evidence type="ECO:0000256" key="4">
    <source>
        <dbReference type="ARBA" id="ARBA00022240"/>
    </source>
</evidence>
<dbReference type="Pfam" id="PF02799">
    <property type="entry name" value="NMT_C"/>
    <property type="match status" value="1"/>
</dbReference>
<evidence type="ECO:0000313" key="13">
    <source>
        <dbReference type="Proteomes" id="UP000016930"/>
    </source>
</evidence>
<keyword evidence="13" id="KW-1185">Reference proteome</keyword>
<dbReference type="InterPro" id="IPR022676">
    <property type="entry name" value="NMT_N"/>
</dbReference>
<evidence type="ECO:0000256" key="2">
    <source>
        <dbReference type="ARBA" id="ARBA00011245"/>
    </source>
</evidence>
<dbReference type="HOGENOM" id="CLU_022882_2_0_1"/>
<dbReference type="STRING" id="914234.M2RHL2"/>
<dbReference type="PROSITE" id="PS00976">
    <property type="entry name" value="NMT_2"/>
    <property type="match status" value="1"/>
</dbReference>
<accession>M2RHL2</accession>
<evidence type="ECO:0000256" key="5">
    <source>
        <dbReference type="ARBA" id="ARBA00022679"/>
    </source>
</evidence>
<dbReference type="Proteomes" id="UP000016930">
    <property type="component" value="Unassembled WGS sequence"/>
</dbReference>
<comment type="similarity">
    <text evidence="1 8">Belongs to the NMT family.</text>
</comment>
<evidence type="ECO:0000313" key="12">
    <source>
        <dbReference type="EMBL" id="EMD38301.1"/>
    </source>
</evidence>
<dbReference type="GO" id="GO:0004379">
    <property type="term" value="F:glycylpeptide N-tetradecanoyltransferase activity"/>
    <property type="evidence" value="ECO:0007669"/>
    <property type="project" value="UniProtKB-EC"/>
</dbReference>
<feature type="region of interest" description="Disordered" evidence="9">
    <location>
        <begin position="1"/>
        <end position="74"/>
    </location>
</feature>
<name>M2RHL2_CERS8</name>
<feature type="compositionally biased region" description="Basic and acidic residues" evidence="9">
    <location>
        <begin position="1"/>
        <end position="13"/>
    </location>
</feature>
<feature type="domain" description="Glycylpeptide N-tetradecanoyltransferase C-terminal" evidence="11">
    <location>
        <begin position="332"/>
        <end position="559"/>
    </location>
</feature>
<evidence type="ECO:0000256" key="3">
    <source>
        <dbReference type="ARBA" id="ARBA00012923"/>
    </source>
</evidence>
<dbReference type="Pfam" id="PF01233">
    <property type="entry name" value="NMT"/>
    <property type="match status" value="1"/>
</dbReference>
<dbReference type="AlphaFoldDB" id="M2RHL2"/>
<evidence type="ECO:0000256" key="6">
    <source>
        <dbReference type="ARBA" id="ARBA00023315"/>
    </source>
</evidence>
<evidence type="ECO:0000256" key="1">
    <source>
        <dbReference type="ARBA" id="ARBA00009469"/>
    </source>
</evidence>
<dbReference type="PROSITE" id="PS00975">
    <property type="entry name" value="NMT_1"/>
    <property type="match status" value="1"/>
</dbReference>
<dbReference type="SUPFAM" id="SSF55729">
    <property type="entry name" value="Acyl-CoA N-acyltransferases (Nat)"/>
    <property type="match status" value="2"/>
</dbReference>